<sequence>MTGRIRRAQGADWAICRALVPEACGRTDCPIEGLILHPEAGPRVGGAAVLRFDGQDAWLGLTVVPPVRRLGLGSYVLEAAVEAALAGGARRMVTACDTLAEPAAAPFLEKHGFAAVTRITTFEAKFPACGQPLLRVRDELVARNRVPRDWVLTTLAHVPLEAVGRLFAEYIAQREDLAEAPLRLDREGGRYDTSPVILESGRPVGALVAEKRADIWHVEGRFVVRGHQSGVANAMLLGLAVDLAMEHKASIILFESRDDNRDTLKLARRMNARPLRVKTRFELALY</sequence>
<evidence type="ECO:0000256" key="2">
    <source>
        <dbReference type="ARBA" id="ARBA00023315"/>
    </source>
</evidence>
<keyword evidence="1 4" id="KW-0808">Transferase</keyword>
<organism evidence="4 5">
    <name type="scientific">Paludibaculum fermentans</name>
    <dbReference type="NCBI Taxonomy" id="1473598"/>
    <lineage>
        <taxon>Bacteria</taxon>
        <taxon>Pseudomonadati</taxon>
        <taxon>Acidobacteriota</taxon>
        <taxon>Terriglobia</taxon>
        <taxon>Bryobacterales</taxon>
        <taxon>Bryobacteraceae</taxon>
        <taxon>Paludibaculum</taxon>
    </lineage>
</organism>
<dbReference type="RefSeq" id="WP_194451357.1">
    <property type="nucleotide sequence ID" value="NZ_CP063849.1"/>
</dbReference>
<proteinExistence type="predicted"/>
<evidence type="ECO:0000259" key="3">
    <source>
        <dbReference type="PROSITE" id="PS51186"/>
    </source>
</evidence>
<dbReference type="Gene3D" id="3.40.630.30">
    <property type="match status" value="1"/>
</dbReference>
<dbReference type="PROSITE" id="PS51186">
    <property type="entry name" value="GNAT"/>
    <property type="match status" value="1"/>
</dbReference>
<dbReference type="Proteomes" id="UP000593892">
    <property type="component" value="Chromosome"/>
</dbReference>
<dbReference type="InterPro" id="IPR016181">
    <property type="entry name" value="Acyl_CoA_acyltransferase"/>
</dbReference>
<dbReference type="SUPFAM" id="SSF55729">
    <property type="entry name" value="Acyl-CoA N-acyltransferases (Nat)"/>
    <property type="match status" value="2"/>
</dbReference>
<reference evidence="4 5" key="1">
    <citation type="submission" date="2020-10" db="EMBL/GenBank/DDBJ databases">
        <title>Complete genome sequence of Paludibaculum fermentans P105T, a facultatively anaerobic acidobacterium capable of dissimilatory Fe(III) reduction.</title>
        <authorList>
            <person name="Dedysh S.N."/>
            <person name="Beletsky A.V."/>
            <person name="Kulichevskaya I.S."/>
            <person name="Mardanov A.V."/>
            <person name="Ravin N.V."/>
        </authorList>
    </citation>
    <scope>NUCLEOTIDE SEQUENCE [LARGE SCALE GENOMIC DNA]</scope>
    <source>
        <strain evidence="4 5">P105</strain>
    </source>
</reference>
<dbReference type="GO" id="GO:0016747">
    <property type="term" value="F:acyltransferase activity, transferring groups other than amino-acyl groups"/>
    <property type="evidence" value="ECO:0007669"/>
    <property type="project" value="InterPro"/>
</dbReference>
<name>A0A7S7SN38_PALFE</name>
<dbReference type="InterPro" id="IPR000182">
    <property type="entry name" value="GNAT_dom"/>
</dbReference>
<keyword evidence="5" id="KW-1185">Reference proteome</keyword>
<evidence type="ECO:0000256" key="1">
    <source>
        <dbReference type="ARBA" id="ARBA00022679"/>
    </source>
</evidence>
<evidence type="ECO:0000313" key="5">
    <source>
        <dbReference type="Proteomes" id="UP000593892"/>
    </source>
</evidence>
<evidence type="ECO:0000313" key="4">
    <source>
        <dbReference type="EMBL" id="QOY89695.1"/>
    </source>
</evidence>
<dbReference type="InterPro" id="IPR050832">
    <property type="entry name" value="Bact_Acetyltransf"/>
</dbReference>
<dbReference type="EMBL" id="CP063849">
    <property type="protein sequence ID" value="QOY89695.1"/>
    <property type="molecule type" value="Genomic_DNA"/>
</dbReference>
<accession>A0A7S7SN38</accession>
<dbReference type="KEGG" id="pfer:IRI77_07000"/>
<dbReference type="AlphaFoldDB" id="A0A7S7SN38"/>
<dbReference type="Pfam" id="PF00583">
    <property type="entry name" value="Acetyltransf_1"/>
    <property type="match status" value="1"/>
</dbReference>
<dbReference type="PANTHER" id="PTHR43877:SF1">
    <property type="entry name" value="ACETYLTRANSFERASE"/>
    <property type="match status" value="1"/>
</dbReference>
<dbReference type="PANTHER" id="PTHR43877">
    <property type="entry name" value="AMINOALKYLPHOSPHONATE N-ACETYLTRANSFERASE-RELATED-RELATED"/>
    <property type="match status" value="1"/>
</dbReference>
<gene>
    <name evidence="4" type="ORF">IRI77_07000</name>
</gene>
<keyword evidence="2" id="KW-0012">Acyltransferase</keyword>
<feature type="domain" description="N-acetyltransferase" evidence="3">
    <location>
        <begin position="1"/>
        <end position="138"/>
    </location>
</feature>
<protein>
    <submittedName>
        <fullName evidence="4">GNAT family N-acetyltransferase</fullName>
    </submittedName>
</protein>